<dbReference type="GO" id="GO:0016491">
    <property type="term" value="F:oxidoreductase activity"/>
    <property type="evidence" value="ECO:0007669"/>
    <property type="project" value="UniProtKB-KW"/>
</dbReference>
<gene>
    <name evidence="2" type="ORF">AUR64_13320</name>
</gene>
<name>A0A0W1R683_9EURY</name>
<evidence type="ECO:0000256" key="1">
    <source>
        <dbReference type="ARBA" id="ARBA00023002"/>
    </source>
</evidence>
<organism evidence="2 3">
    <name type="scientific">Haloprofundus marisrubri</name>
    <dbReference type="NCBI Taxonomy" id="1514971"/>
    <lineage>
        <taxon>Archaea</taxon>
        <taxon>Methanobacteriati</taxon>
        <taxon>Methanobacteriota</taxon>
        <taxon>Stenosarchaea group</taxon>
        <taxon>Halobacteria</taxon>
        <taxon>Halobacteriales</taxon>
        <taxon>Haloferacaceae</taxon>
        <taxon>Haloprofundus</taxon>
    </lineage>
</organism>
<reference evidence="2 3" key="1">
    <citation type="submission" date="2015-12" db="EMBL/GenBank/DDBJ databases">
        <title>Haloprofundus marisrubri gen. nov., sp. nov., an extremely halophilic archaeon isolated from the Discovery deep brine-seawater interface in the Red Sea.</title>
        <authorList>
            <person name="Zhang G."/>
            <person name="Stingl U."/>
            <person name="Rashid M."/>
        </authorList>
    </citation>
    <scope>NUCLEOTIDE SEQUENCE [LARGE SCALE GENOMIC DNA]</scope>
    <source>
        <strain evidence="2 3">SB9</strain>
    </source>
</reference>
<evidence type="ECO:0000313" key="3">
    <source>
        <dbReference type="Proteomes" id="UP000054387"/>
    </source>
</evidence>
<dbReference type="Proteomes" id="UP000054387">
    <property type="component" value="Unassembled WGS sequence"/>
</dbReference>
<protein>
    <submittedName>
        <fullName evidence="2">Short-chain dehydrogenase</fullName>
    </submittedName>
</protein>
<dbReference type="Pfam" id="PF00106">
    <property type="entry name" value="adh_short"/>
    <property type="match status" value="1"/>
</dbReference>
<dbReference type="STRING" id="1514971.AUR64_13320"/>
<keyword evidence="3" id="KW-1185">Reference proteome</keyword>
<dbReference type="PANTHER" id="PTHR43157">
    <property type="entry name" value="PHOSPHATIDYLINOSITOL-GLYCAN BIOSYNTHESIS CLASS F PROTEIN-RELATED"/>
    <property type="match status" value="1"/>
</dbReference>
<comment type="caution">
    <text evidence="2">The sequence shown here is derived from an EMBL/GenBank/DDBJ whole genome shotgun (WGS) entry which is preliminary data.</text>
</comment>
<dbReference type="NCBIfam" id="NF004846">
    <property type="entry name" value="PRK06197.1"/>
    <property type="match status" value="1"/>
</dbReference>
<sequence length="319" mass="34542">MARDDWTAAEMPRLDGQTVVVTGANSGLGYHASRAFAHRGAHVVMACRDMKRGEEARGELAANRPSGALELQKLDLADLDSVRTFAETFSDIHDRLDILCNNAGVMAIPRSETQDGFETQFGVNHLGHFALTGLLLGEMTGDDVRVVTQSSGVHEAGEMDFDDLQGEESYDEWGAYAQSKLANLLFAYELQRRLDDEGIENVRSIGCHPGYAATNLQYRGPEARGSKVRKAAMAVANTTLAQSAEWGTLPMLYAATEDVPGGSYVGPGGLMNMRGHPEVQESSEESYDEVAAGRLWGVSEDLTGVEYDFESLAAARDAE</sequence>
<dbReference type="EMBL" id="LOPU01000029">
    <property type="protein sequence ID" value="KTG08799.1"/>
    <property type="molecule type" value="Genomic_DNA"/>
</dbReference>
<evidence type="ECO:0000313" key="2">
    <source>
        <dbReference type="EMBL" id="KTG08799.1"/>
    </source>
</evidence>
<dbReference type="AlphaFoldDB" id="A0A0W1R683"/>
<dbReference type="InterPro" id="IPR036291">
    <property type="entry name" value="NAD(P)-bd_dom_sf"/>
</dbReference>
<dbReference type="CDD" id="cd05327">
    <property type="entry name" value="retinol-DH_like_SDR_c_like"/>
    <property type="match status" value="1"/>
</dbReference>
<dbReference type="OrthoDB" id="10454at2157"/>
<keyword evidence="1" id="KW-0560">Oxidoreductase</keyword>
<dbReference type="RefSeq" id="WP_058581951.1">
    <property type="nucleotide sequence ID" value="NZ_LOPU01000029.1"/>
</dbReference>
<accession>A0A0W1R683</accession>
<dbReference type="SUPFAM" id="SSF51735">
    <property type="entry name" value="NAD(P)-binding Rossmann-fold domains"/>
    <property type="match status" value="1"/>
</dbReference>
<dbReference type="Gene3D" id="3.40.50.720">
    <property type="entry name" value="NAD(P)-binding Rossmann-like Domain"/>
    <property type="match status" value="1"/>
</dbReference>
<dbReference type="PRINTS" id="PR00081">
    <property type="entry name" value="GDHRDH"/>
</dbReference>
<proteinExistence type="predicted"/>
<dbReference type="InterPro" id="IPR002347">
    <property type="entry name" value="SDR_fam"/>
</dbReference>
<dbReference type="PANTHER" id="PTHR43157:SF31">
    <property type="entry name" value="PHOSPHATIDYLINOSITOL-GLYCAN BIOSYNTHESIS CLASS F PROTEIN"/>
    <property type="match status" value="1"/>
</dbReference>